<dbReference type="PANTHER" id="PTHR46818">
    <property type="entry name" value="DOMAIN-CONTAINING PROTEIN, PUTATIVE-RELATED"/>
    <property type="match status" value="1"/>
</dbReference>
<keyword evidence="3" id="KW-1185">Reference proteome</keyword>
<proteinExistence type="predicted"/>
<reference evidence="2 3" key="1">
    <citation type="submission" date="2008-07" db="EMBL/GenBank/DDBJ databases">
        <authorList>
            <person name="El-Sayed N."/>
            <person name="Caler E."/>
            <person name="Inman J."/>
            <person name="Amedeo P."/>
            <person name="Hass B."/>
            <person name="Wortman J."/>
        </authorList>
    </citation>
    <scope>NUCLEOTIDE SEQUENCE [LARGE SCALE GENOMIC DNA]</scope>
    <source>
        <strain evidence="3">ATCC 50983 / TXsc</strain>
    </source>
</reference>
<dbReference type="Gene3D" id="3.40.525.10">
    <property type="entry name" value="CRAL-TRIO lipid binding domain"/>
    <property type="match status" value="1"/>
</dbReference>
<dbReference type="OMA" id="KNHICKE"/>
<dbReference type="InterPro" id="IPR036865">
    <property type="entry name" value="CRAL-TRIO_dom_sf"/>
</dbReference>
<dbReference type="Pfam" id="PF00650">
    <property type="entry name" value="CRAL_TRIO"/>
    <property type="match status" value="1"/>
</dbReference>
<dbReference type="EMBL" id="GG680918">
    <property type="protein sequence ID" value="EER05530.1"/>
    <property type="molecule type" value="Genomic_DNA"/>
</dbReference>
<dbReference type="AlphaFoldDB" id="C5LC47"/>
<protein>
    <recommendedName>
        <fullName evidence="1">CRAL-TRIO domain-containing protein</fullName>
    </recommendedName>
</protein>
<dbReference type="InterPro" id="IPR001251">
    <property type="entry name" value="CRAL-TRIO_dom"/>
</dbReference>
<dbReference type="Proteomes" id="UP000007800">
    <property type="component" value="Unassembled WGS sequence"/>
</dbReference>
<evidence type="ECO:0000313" key="2">
    <source>
        <dbReference type="EMBL" id="EER05530.1"/>
    </source>
</evidence>
<dbReference type="GeneID" id="9042052"/>
<dbReference type="RefSeq" id="XP_002773714.1">
    <property type="nucleotide sequence ID" value="XM_002773668.1"/>
</dbReference>
<feature type="domain" description="CRAL-TRIO" evidence="1">
    <location>
        <begin position="85"/>
        <end position="247"/>
    </location>
</feature>
<dbReference type="OrthoDB" id="7777654at2759"/>
<evidence type="ECO:0000313" key="3">
    <source>
        <dbReference type="Proteomes" id="UP000007800"/>
    </source>
</evidence>
<dbReference type="PANTHER" id="PTHR46818:SF1">
    <property type="entry name" value="CHROMOSOME UNDETERMINED SCAFFOLD_125, WHOLE GENOME SHOTGUN SEQUENCE"/>
    <property type="match status" value="1"/>
</dbReference>
<evidence type="ECO:0000259" key="1">
    <source>
        <dbReference type="PROSITE" id="PS50191"/>
    </source>
</evidence>
<dbReference type="PROSITE" id="PS50191">
    <property type="entry name" value="CRAL_TRIO"/>
    <property type="match status" value="1"/>
</dbReference>
<organism evidence="3">
    <name type="scientific">Perkinsus marinus (strain ATCC 50983 / TXsc)</name>
    <dbReference type="NCBI Taxonomy" id="423536"/>
    <lineage>
        <taxon>Eukaryota</taxon>
        <taxon>Sar</taxon>
        <taxon>Alveolata</taxon>
        <taxon>Perkinsozoa</taxon>
        <taxon>Perkinsea</taxon>
        <taxon>Perkinsida</taxon>
        <taxon>Perkinsidae</taxon>
        <taxon>Perkinsus</taxon>
    </lineage>
</organism>
<dbReference type="SUPFAM" id="SSF46938">
    <property type="entry name" value="CRAL/TRIO N-terminal domain"/>
    <property type="match status" value="1"/>
</dbReference>
<name>C5LC47_PERM5</name>
<accession>C5LC47</accession>
<dbReference type="CDD" id="cd00170">
    <property type="entry name" value="SEC14"/>
    <property type="match status" value="1"/>
</dbReference>
<dbReference type="InParanoid" id="C5LC47"/>
<dbReference type="SMART" id="SM00516">
    <property type="entry name" value="SEC14"/>
    <property type="match status" value="1"/>
</dbReference>
<dbReference type="InterPro" id="IPR036273">
    <property type="entry name" value="CRAL/TRIO_N_dom_sf"/>
</dbReference>
<sequence length="372" mass="42999">MFTRFKGGDYERRILLNVELMPQELEAIDEVYKTLEARKIVLARQLEPRILRYLYHTRFDVGRAVKELLETEKWRLEFFKKPIRDADILRELNSGFLYVSGRDKQYRPCVVVRPSLLVKENISKENAIRTSVFLMEFITRYMLLASKVESVVMIVDFSGVGLSAPYSTAFALYKVLAYHYVGRMAAIYIVNLPTFMRTIVGKLAHRLMTERQLQKNHIVTDLKQHLAKYFDPNQLERRYGGVKPNIEQLYPITHLSSKYNAKVKKDELLKHCHVCLGLPTVRGQLWRRGLPQEPLRFSREALPLFEALGLGRPEVMLVGREDSRLAVAEATEGRVVPEGTVEDVRVDEFDHLLRSSEGRSGGMEDEVKLAEL</sequence>
<gene>
    <name evidence="2" type="ORF">Pmar_PMAR011557</name>
</gene>
<dbReference type="SUPFAM" id="SSF52087">
    <property type="entry name" value="CRAL/TRIO domain"/>
    <property type="match status" value="1"/>
</dbReference>